<sequence length="874" mass="94943">MPRLRPTSSMPFGSSSIVPFGGSSPGTPIYGQTNDYEAAFSSWSSSSVKLSCSSPGGRSINSLSVTSSGACYIETHSLPLAGTVETEDSRDYPDRSKKNASVIRTRLPEKISSALSRYPPIELLCVDLLSLSPNSSAVAVSVPSENGNRNERVLVQLPWLCVYTKKDVFLLDITYETTGAAEVEGVILNILEPFEDILIGNAATNVLRVRQAPQKFNGYATLCPAGSMAMLTQNPSTGENVLCIYHGIGGRSSSRAPKSSVAPTSHHFRMEELADPNERMVDFCFCQSVGLPLLSSLTVAFLKVSGEVLFATPIVFRGTVVPSQLVAKTLEFLDSSLKESLPDSATSRQFRAAKQFLNDAFPYYGRANFVTAGQTTAAAVSNRSRSSSEVFNWPVQLQGPILLPPQLEESAYGGSAGIIEPFATEGDLAGLSIGRLEDMVDFAVVSPSSFVPRFKFESSNDSYELDQDLTIGHVVNRVDLACSSYSGEKKNAKDIKLIPDPIMDSVIHYMTGDKITSISTNATRIASNKVRENGSHGGDRRVFSPPSRRSKSRPKTTAWNSLDTTFIQGGQNPIVGAVISDDVQLGHILVARLSNGEMVAINLTETRHLRELENFAAPEQILAIQDGSTADISETEQRALTVLDQTQALTDIVQPLIRDVIKGITALAQVGGSATAQADVTPDVLAAVVGIESKCKKEIFLPLMTMNEHVSARKAEFKAVTTKQKLQLNALKEIIASLREKQNTVREKAEIMLQNSKSLADRSASVLQSSKDLLPTITQAEYDYFQEMKRLDEKSEIWKNEAERLSRKITSINDSAADTTSDLVNLSPQDQQNAGQLLNVSNVLLKRYEKKLASEELKLDGFAVDAGFVRDANQ</sequence>
<accession>A0A7S4EQZ0</accession>
<feature type="region of interest" description="Disordered" evidence="8">
    <location>
        <begin position="529"/>
        <end position="556"/>
    </location>
</feature>
<evidence type="ECO:0000256" key="2">
    <source>
        <dbReference type="ARBA" id="ARBA00022448"/>
    </source>
</evidence>
<organism evidence="9">
    <name type="scientific">Pseudo-nitzschia australis</name>
    <dbReference type="NCBI Taxonomy" id="44445"/>
    <lineage>
        <taxon>Eukaryota</taxon>
        <taxon>Sar</taxon>
        <taxon>Stramenopiles</taxon>
        <taxon>Ochrophyta</taxon>
        <taxon>Bacillariophyta</taxon>
        <taxon>Bacillariophyceae</taxon>
        <taxon>Bacillariophycidae</taxon>
        <taxon>Bacillariales</taxon>
        <taxon>Bacillariaceae</taxon>
        <taxon>Pseudo-nitzschia</taxon>
    </lineage>
</organism>
<keyword evidence="2" id="KW-0813">Transport</keyword>
<evidence type="ECO:0000256" key="6">
    <source>
        <dbReference type="ARBA" id="ARBA00023132"/>
    </source>
</evidence>
<dbReference type="InterPro" id="IPR037700">
    <property type="entry name" value="NUP88/NUP82"/>
</dbReference>
<evidence type="ECO:0000313" key="9">
    <source>
        <dbReference type="EMBL" id="CAE0730476.1"/>
    </source>
</evidence>
<evidence type="ECO:0000256" key="4">
    <source>
        <dbReference type="ARBA" id="ARBA00022927"/>
    </source>
</evidence>
<dbReference type="GO" id="GO:0000055">
    <property type="term" value="P:ribosomal large subunit export from nucleus"/>
    <property type="evidence" value="ECO:0007669"/>
    <property type="project" value="InterPro"/>
</dbReference>
<gene>
    <name evidence="9" type="ORF">PAUS00366_LOCUS23262</name>
</gene>
<evidence type="ECO:0000256" key="5">
    <source>
        <dbReference type="ARBA" id="ARBA00023010"/>
    </source>
</evidence>
<evidence type="ECO:0000256" key="7">
    <source>
        <dbReference type="ARBA" id="ARBA00023242"/>
    </source>
</evidence>
<reference evidence="9" key="1">
    <citation type="submission" date="2021-01" db="EMBL/GenBank/DDBJ databases">
        <authorList>
            <person name="Corre E."/>
            <person name="Pelletier E."/>
            <person name="Niang G."/>
            <person name="Scheremetjew M."/>
            <person name="Finn R."/>
            <person name="Kale V."/>
            <person name="Holt S."/>
            <person name="Cochrane G."/>
            <person name="Meng A."/>
            <person name="Brown T."/>
            <person name="Cohen L."/>
        </authorList>
    </citation>
    <scope>NUCLEOTIDE SEQUENCE</scope>
    <source>
        <strain evidence="9">10249 10 AB</strain>
    </source>
</reference>
<dbReference type="GO" id="GO:0017056">
    <property type="term" value="F:structural constituent of nuclear pore"/>
    <property type="evidence" value="ECO:0007669"/>
    <property type="project" value="InterPro"/>
</dbReference>
<feature type="compositionally biased region" description="Basic and acidic residues" evidence="8">
    <location>
        <begin position="529"/>
        <end position="542"/>
    </location>
</feature>
<name>A0A7S4EQZ0_9STRA</name>
<dbReference type="PANTHER" id="PTHR13257">
    <property type="entry name" value="NUCLEOPORIN NUP84-RELATED"/>
    <property type="match status" value="1"/>
</dbReference>
<evidence type="ECO:0000256" key="3">
    <source>
        <dbReference type="ARBA" id="ARBA00022816"/>
    </source>
</evidence>
<keyword evidence="5" id="KW-0811">Translocation</keyword>
<proteinExistence type="predicted"/>
<dbReference type="GO" id="GO:0006606">
    <property type="term" value="P:protein import into nucleus"/>
    <property type="evidence" value="ECO:0007669"/>
    <property type="project" value="TreeGrafter"/>
</dbReference>
<dbReference type="EMBL" id="HBIX01035530">
    <property type="protein sequence ID" value="CAE0730476.1"/>
    <property type="molecule type" value="Transcribed_RNA"/>
</dbReference>
<dbReference type="GO" id="GO:0005643">
    <property type="term" value="C:nuclear pore"/>
    <property type="evidence" value="ECO:0007669"/>
    <property type="project" value="UniProtKB-SubCell"/>
</dbReference>
<keyword evidence="6" id="KW-0906">Nuclear pore complex</keyword>
<dbReference type="AlphaFoldDB" id="A0A7S4EQZ0"/>
<dbReference type="GO" id="GO:0006406">
    <property type="term" value="P:mRNA export from nucleus"/>
    <property type="evidence" value="ECO:0007669"/>
    <property type="project" value="TreeGrafter"/>
</dbReference>
<keyword evidence="4" id="KW-0653">Protein transport</keyword>
<dbReference type="GO" id="GO:0000056">
    <property type="term" value="P:ribosomal small subunit export from nucleus"/>
    <property type="evidence" value="ECO:0007669"/>
    <property type="project" value="InterPro"/>
</dbReference>
<evidence type="ECO:0000256" key="8">
    <source>
        <dbReference type="SAM" id="MobiDB-lite"/>
    </source>
</evidence>
<keyword evidence="3" id="KW-0509">mRNA transport</keyword>
<keyword evidence="7" id="KW-0539">Nucleus</keyword>
<comment type="subcellular location">
    <subcellularLocation>
        <location evidence="1">Nucleus</location>
        <location evidence="1">Nuclear pore complex</location>
    </subcellularLocation>
</comment>
<dbReference type="PANTHER" id="PTHR13257:SF0">
    <property type="entry name" value="NUCLEAR PORE COMPLEX PROTEIN NUP88"/>
    <property type="match status" value="1"/>
</dbReference>
<protein>
    <submittedName>
        <fullName evidence="9">Uncharacterized protein</fullName>
    </submittedName>
</protein>
<evidence type="ECO:0000256" key="1">
    <source>
        <dbReference type="ARBA" id="ARBA00004567"/>
    </source>
</evidence>